<dbReference type="AlphaFoldDB" id="A0A175YKN4"/>
<keyword evidence="1" id="KW-0812">Transmembrane</keyword>
<keyword evidence="1" id="KW-1133">Transmembrane helix</keyword>
<evidence type="ECO:0000313" key="4">
    <source>
        <dbReference type="Proteomes" id="UP000077755"/>
    </source>
</evidence>
<feature type="transmembrane region" description="Helical" evidence="1">
    <location>
        <begin position="176"/>
        <end position="206"/>
    </location>
</feature>
<keyword evidence="4" id="KW-1185">Reference proteome</keyword>
<dbReference type="PANTHER" id="PTHR33133">
    <property type="entry name" value="OS08G0107100 PROTEIN-RELATED"/>
    <property type="match status" value="1"/>
</dbReference>
<evidence type="ECO:0000256" key="1">
    <source>
        <dbReference type="SAM" id="Phobius"/>
    </source>
</evidence>
<dbReference type="EMBL" id="CP093350">
    <property type="protein sequence ID" value="WOH10937.1"/>
    <property type="molecule type" value="Genomic_DNA"/>
</dbReference>
<feature type="transmembrane region" description="Helical" evidence="1">
    <location>
        <begin position="227"/>
        <end position="244"/>
    </location>
</feature>
<sequence>METEQERARDLDIIGVIKESFNLVISWKTIFGQITLFHILPLSITFMSHIWISEWLFGEITYDEDLLLFTRAGSPTYNDIIDLIQTEKMLFILFTILYYIFAIIFSLISTSAVVYTIACIYTEKDLTFRKLMTVVPRVWQRLMVTFMWSSFIVFAYNIASCFVLVTAINIEAITDAWGLLIFLITYLIGFAYIGIVWQLACVTSVLEDLSGIRAISKSKDLIKGKTLVAGTIYVLVNTSFAGIQVETIMLGPDPMQEWGNISGYAILCVALVVLILFGLVSQTIIYFVCKSYHQENIDKPSLADHLEEFTGEYMPLLDKDVQLGKIPA</sequence>
<dbReference type="EMBL" id="LNRQ01000008">
    <property type="protein sequence ID" value="KZM83701.1"/>
    <property type="molecule type" value="Genomic_DNA"/>
</dbReference>
<feature type="transmembrane region" description="Helical" evidence="1">
    <location>
        <begin position="96"/>
        <end position="121"/>
    </location>
</feature>
<feature type="transmembrane region" description="Helical" evidence="1">
    <location>
        <begin position="264"/>
        <end position="289"/>
    </location>
</feature>
<reference evidence="2" key="1">
    <citation type="journal article" date="2016" name="Nat. Genet.">
        <title>A high-quality carrot genome assembly provides new insights into carotenoid accumulation and asterid genome evolution.</title>
        <authorList>
            <person name="Iorizzo M."/>
            <person name="Ellison S."/>
            <person name="Senalik D."/>
            <person name="Zeng P."/>
            <person name="Satapoomin P."/>
            <person name="Huang J."/>
            <person name="Bowman M."/>
            <person name="Iovene M."/>
            <person name="Sanseverino W."/>
            <person name="Cavagnaro P."/>
            <person name="Yildiz M."/>
            <person name="Macko-Podgorni A."/>
            <person name="Moranska E."/>
            <person name="Grzebelus E."/>
            <person name="Grzebelus D."/>
            <person name="Ashrafi H."/>
            <person name="Zheng Z."/>
            <person name="Cheng S."/>
            <person name="Spooner D."/>
            <person name="Van Deynze A."/>
            <person name="Simon P."/>
        </authorList>
    </citation>
    <scope>NUCLEOTIDE SEQUENCE [LARGE SCALE GENOMIC DNA]</scope>
    <source>
        <tissue evidence="2">Leaf</tissue>
    </source>
</reference>
<gene>
    <name evidence="2" type="ORF">DCAR_028877</name>
    <name evidence="3" type="ORF">DCAR_0830414</name>
</gene>
<name>A0A175YKN4_DAUCS</name>
<dbReference type="OMA" id="SHIWISE"/>
<dbReference type="PANTHER" id="PTHR33133:SF5">
    <property type="entry name" value="OS08G0107100 PROTEIN"/>
    <property type="match status" value="1"/>
</dbReference>
<dbReference type="STRING" id="79200.A0A175YKN4"/>
<organism evidence="2">
    <name type="scientific">Daucus carota subsp. sativus</name>
    <name type="common">Carrot</name>
    <dbReference type="NCBI Taxonomy" id="79200"/>
    <lineage>
        <taxon>Eukaryota</taxon>
        <taxon>Viridiplantae</taxon>
        <taxon>Streptophyta</taxon>
        <taxon>Embryophyta</taxon>
        <taxon>Tracheophyta</taxon>
        <taxon>Spermatophyta</taxon>
        <taxon>Magnoliopsida</taxon>
        <taxon>eudicotyledons</taxon>
        <taxon>Gunneridae</taxon>
        <taxon>Pentapetalae</taxon>
        <taxon>asterids</taxon>
        <taxon>campanulids</taxon>
        <taxon>Apiales</taxon>
        <taxon>Apiaceae</taxon>
        <taxon>Apioideae</taxon>
        <taxon>Scandiceae</taxon>
        <taxon>Daucinae</taxon>
        <taxon>Daucus</taxon>
        <taxon>Daucus sect. Daucus</taxon>
    </lineage>
</organism>
<dbReference type="OrthoDB" id="1908649at2759"/>
<feature type="transmembrane region" description="Helical" evidence="1">
    <location>
        <begin position="30"/>
        <end position="52"/>
    </location>
</feature>
<keyword evidence="1" id="KW-0472">Membrane</keyword>
<reference evidence="3" key="2">
    <citation type="submission" date="2022-03" db="EMBL/GenBank/DDBJ databases">
        <title>Draft title - Genomic analysis of global carrot germplasm unveils the trajectory of domestication and the origin of high carotenoid orange carrot.</title>
        <authorList>
            <person name="Iorizzo M."/>
            <person name="Ellison S."/>
            <person name="Senalik D."/>
            <person name="Macko-Podgorni A."/>
            <person name="Grzebelus D."/>
            <person name="Bostan H."/>
            <person name="Rolling W."/>
            <person name="Curaba J."/>
            <person name="Simon P."/>
        </authorList>
    </citation>
    <scope>NUCLEOTIDE SEQUENCE</scope>
    <source>
        <tissue evidence="3">Leaf</tissue>
    </source>
</reference>
<evidence type="ECO:0000313" key="2">
    <source>
        <dbReference type="EMBL" id="KZM83701.1"/>
    </source>
</evidence>
<protein>
    <submittedName>
        <fullName evidence="2">Uncharacterized protein</fullName>
    </submittedName>
</protein>
<accession>A0A175YKN4</accession>
<dbReference type="Gramene" id="KZM83701">
    <property type="protein sequence ID" value="KZM83701"/>
    <property type="gene ID" value="DCAR_028877"/>
</dbReference>
<dbReference type="KEGG" id="dcr:108197897"/>
<dbReference type="Proteomes" id="UP000077755">
    <property type="component" value="Chromosome 8"/>
</dbReference>
<feature type="transmembrane region" description="Helical" evidence="1">
    <location>
        <begin position="142"/>
        <end position="170"/>
    </location>
</feature>
<evidence type="ECO:0000313" key="3">
    <source>
        <dbReference type="EMBL" id="WOH10937.1"/>
    </source>
</evidence>
<proteinExistence type="predicted"/>